<evidence type="ECO:0000259" key="3">
    <source>
        <dbReference type="Pfam" id="PF14349"/>
    </source>
</evidence>
<feature type="domain" description="Gliding motility protein SprA N-terminal" evidence="3">
    <location>
        <begin position="1086"/>
        <end position="1608"/>
    </location>
</feature>
<organism evidence="4 5">
    <name type="scientific">Jilunia laotingensis</name>
    <dbReference type="NCBI Taxonomy" id="2763675"/>
    <lineage>
        <taxon>Bacteria</taxon>
        <taxon>Pseudomonadati</taxon>
        <taxon>Bacteroidota</taxon>
        <taxon>Bacteroidia</taxon>
        <taxon>Bacteroidales</taxon>
        <taxon>Bacteroidaceae</taxon>
        <taxon>Jilunia</taxon>
    </lineage>
</organism>
<proteinExistence type="predicted"/>
<dbReference type="Pfam" id="PF14349">
    <property type="entry name" value="SprA_N"/>
    <property type="match status" value="2"/>
</dbReference>
<keyword evidence="2" id="KW-0812">Transmembrane</keyword>
<feature type="transmembrane region" description="Helical" evidence="2">
    <location>
        <begin position="27"/>
        <end position="46"/>
    </location>
</feature>
<evidence type="ECO:0000313" key="5">
    <source>
        <dbReference type="Proteomes" id="UP000651085"/>
    </source>
</evidence>
<evidence type="ECO:0000313" key="4">
    <source>
        <dbReference type="EMBL" id="MBC8593534.1"/>
    </source>
</evidence>
<dbReference type="EMBL" id="JACRTF010000001">
    <property type="protein sequence ID" value="MBC8593534.1"/>
    <property type="molecule type" value="Genomic_DNA"/>
</dbReference>
<keyword evidence="5" id="KW-1185">Reference proteome</keyword>
<evidence type="ECO:0000256" key="2">
    <source>
        <dbReference type="SAM" id="Phobius"/>
    </source>
</evidence>
<dbReference type="InterPro" id="IPR025684">
    <property type="entry name" value="SprA_N_dom"/>
</dbReference>
<feature type="domain" description="Gliding motility protein SprA N-terminal" evidence="3">
    <location>
        <begin position="57"/>
        <end position="431"/>
    </location>
</feature>
<protein>
    <submittedName>
        <fullName evidence="4">Cell surface protein SprA</fullName>
    </submittedName>
</protein>
<dbReference type="NCBIfam" id="TIGR04189">
    <property type="entry name" value="surface_SprA"/>
    <property type="match status" value="1"/>
</dbReference>
<feature type="compositionally biased region" description="Basic and acidic residues" evidence="1">
    <location>
        <begin position="1909"/>
        <end position="1921"/>
    </location>
</feature>
<dbReference type="Proteomes" id="UP000651085">
    <property type="component" value="Unassembled WGS sequence"/>
</dbReference>
<gene>
    <name evidence="4" type="primary">sprA</name>
    <name evidence="4" type="ORF">H8744_09790</name>
</gene>
<name>A0A926IPQ2_9BACT</name>
<feature type="region of interest" description="Disordered" evidence="1">
    <location>
        <begin position="1900"/>
        <end position="1921"/>
    </location>
</feature>
<keyword evidence="2" id="KW-0472">Membrane</keyword>
<keyword evidence="2" id="KW-1133">Transmembrane helix</keyword>
<evidence type="ECO:0000256" key="1">
    <source>
        <dbReference type="SAM" id="MobiDB-lite"/>
    </source>
</evidence>
<dbReference type="InterPro" id="IPR026377">
    <property type="entry name" value="Cell_surface_SprA"/>
</dbReference>
<feature type="region of interest" description="Disordered" evidence="1">
    <location>
        <begin position="1139"/>
        <end position="1159"/>
    </location>
</feature>
<sequence>MKIKCRLYSESMCQWILQLFRKPIDSLAYWHISMLFLFLGCIPAFAQALQPMPIVEKKVEYDALTNRYLIRTYIGGQEMEVPVIMTPAEYLDWSMKRSMQQYYRQRNDSVFSKGKEQFDFTNMKFNLGPAEKIFGPGGVQIKTQGSAELSFGGTYKNVQNPTLPESMRKTWGFDFDEKINVNVNGKVGDKVNLDMNYNTDATFDFDSKKLKLKYEGKEDEIIKLLEAGNVSMSTGNSLIRGATSLFGVRADLQFGKLKLQTVISQQESESKTVNSKGGAQTTSFDFSADAYDENRHFFLAHYFRDTYDQSMSQLPNIISGVKINRVEVWVTNKRSNIDNPRNIVAFTDLGEAKHISNPRWSPEGGGNLVPRNAANTLYSEMVNNYKSARDISQVNSTMSAIDMENGMDYEKIGDARLLTSSEYTINTTLGYISLKQTLQADEVLAVAFDYTIGGKTYQVGEFSSNITTTSECLYLKLLKNTSNSPDAGSWDLMMKNVYSLNAYQIQKEKFTLNITYLSDTTGVYLRYIPEGNKNINKVPLLKVMNLDRLNSQNKLGGDGFFDFVEGYTINAQNGRIFFPVVEPFGSHLKKMIGDDKELIDKYVFQELYDSTRTVARQLAEKDKYRLVGEYRASSANEIRLGAMNVPRGSVRVTAGGRTLTEGSDYSVDYTMGVVTILNQSLIDAGTAISVNLESNTSFNMQRKTMLGLNFTYDFSPDFQFGGTIMHLNEKPMTTKVAMGDEPISNTLWGFNASWKRESQWLTNVIDKLPFVEATAPSNINLGLEFAQLLPGHSKGLQDNASYIDDFESTQSGIDLRQPSYWQLSSAPFGAKGPNPNDPNSEGILFPEAALTDNTDYGKNRSLLAWYHIDGLFTRRNSSLTPTHIKNDLDQLSNHYVREVYEQELFPNKELNYQEAATLSVLNVAYYPQERGPYNVDTDLDRNGNLKNPEKRWGGMMRKIETTDFETANVEYLEFWMMDPFIYADGDQPGESRISRSARDADEGGYLYLNLGDISEDILKDGKKFFENGLPIDGDASKVEYTKWGRVPKDRSLVYAFDNSADARKKQDLGLNGLSYEEERSFSTYSDYLAKIQPILDPEVYEKFNESPAADRYHYFRGSDYDAEEKSILERYKYINNTEGNSVAEKDSPEGYPTAAKESPDIEDINQDNTLSETERYFQYRINLFPSKMEVGQNYITDKRVASVRLRNGKNEDVTWYQFKVPIRSGTPIGNIKDFKSIRFMRMFLTGFKKPTILRFATLELVRGEWRVYTDALNNSQNPAPTVSGTLDVSAVNIEENGDKTPVNYVMPPGITRVIDPGQPQLRQQNEQAMSLKLENLSPGDARAVYKNSGMDMRQYRRLKMFAHAAALTGDITDPKDGELSVFIRLGTDYRSNYYEYEIPLKLTPPGRYNNDSEADQLLVWPKDNNLDIALSVLTDLKKKRNQAKNNPLSGVSYGKLYSEYDPDQPANKVSIIGNPSLAEVKTMMIGVRNNSRAKKSIEVWVNELRLADFDEDGGWAAQGNMNVQLSDVGSVNVAAHVETAGFGGLEQSVSERRLDDYYQYQFTTTLELGRFFPKAVKLSAPVYFSYSREKTSPKYNPLDKDMLLKDALDALASDRDRDSLRNIANEITVLKNFSLSNMRVGVVSKNPMPYDPGNFTISYSRMKKHNQGSTTEYENETDWRGALSYNYSPVYKAWEPFKKMKSKSKWMKFVKDLNFSYLPQNISFNTDMDRHYYELQLRDMENLNDPVGIPISVAKEFLWNRDFSLRWDLTKNLRMNFTSATHAEIEEPYGALNRDIYSKDEYEARKDTIRRSLLHFGRPIDYQQTFNASYKLPFDKFPITDWITADTRFNSSYNWDRGVSLSDGIEMGNTIANQRSIDVNARFNLETLYNKVPFLKATNRRFASSSSQRRPDVRKKEKPKRYEKEIQLKQDTTVTVRHGLASKKPKVSALTVDGKRYPIRYKVIDANTIRIETRDSVRLKLTAIQGPKPEDERWYKIAQSAARVAMMVRNVSVTYKNTYAMTLPGFQPEVGDMLGQRRGDYGFAPGLDFAFGLTGNDYIDKAKRNNWLVKTDSGNEQDSIAVSSIGAATTNAQEDLQIRMTLEPVRDLKIDLRAGRTRNSSREIQFMFNDMPEVQSGNFNMTIITIGSAFEKHKPSNGYSSSAFTRFLGNLEVIRQRVESRYAGAVYPEGTSAAGQPFDPAKTPVNAYTPDVMIPAFLAAYTGRDAGKSALDLFPGMLSMMPNWTITYSGLSKLDFFKKYFKSFTINHAYRSTYSIGSYSTFQTYHNYMGDLGFVDDVQTGSPIPSSMYDVSAVSINEQFSPLLGVDMTFNNGITTKVEYKMTRILNLSLAANQIVESATKDFVLGMGYKIVGLELFPGRNTKNSKSKVSNDLALRMDVSFRNQSALCRYIQEETTQATSGNKALKISFSADYQLSKLLSVRLYYDRQKNTPLVSAASYPVTSADFGMSLKFSLTR</sequence>
<accession>A0A926IPQ2</accession>
<comment type="caution">
    <text evidence="4">The sequence shown here is derived from an EMBL/GenBank/DDBJ whole genome shotgun (WGS) entry which is preliminary data.</text>
</comment>
<reference evidence="4" key="1">
    <citation type="submission" date="2020-08" db="EMBL/GenBank/DDBJ databases">
        <title>Genome public.</title>
        <authorList>
            <person name="Liu C."/>
            <person name="Sun Q."/>
        </authorList>
    </citation>
    <scope>NUCLEOTIDE SEQUENCE</scope>
    <source>
        <strain evidence="4">N12</strain>
    </source>
</reference>